<reference evidence="1" key="1">
    <citation type="submission" date="2020-11" db="EMBL/GenBank/DDBJ databases">
        <authorList>
            <person name="Whiteford S."/>
        </authorList>
    </citation>
    <scope>NUCLEOTIDE SEQUENCE</scope>
</reference>
<dbReference type="Proteomes" id="UP000653454">
    <property type="component" value="Unassembled WGS sequence"/>
</dbReference>
<evidence type="ECO:0000313" key="1">
    <source>
        <dbReference type="EMBL" id="CAG9118669.1"/>
    </source>
</evidence>
<organism evidence="1 2">
    <name type="scientific">Plutella xylostella</name>
    <name type="common">Diamondback moth</name>
    <name type="synonym">Plutella maculipennis</name>
    <dbReference type="NCBI Taxonomy" id="51655"/>
    <lineage>
        <taxon>Eukaryota</taxon>
        <taxon>Metazoa</taxon>
        <taxon>Ecdysozoa</taxon>
        <taxon>Arthropoda</taxon>
        <taxon>Hexapoda</taxon>
        <taxon>Insecta</taxon>
        <taxon>Pterygota</taxon>
        <taxon>Neoptera</taxon>
        <taxon>Endopterygota</taxon>
        <taxon>Lepidoptera</taxon>
        <taxon>Glossata</taxon>
        <taxon>Ditrysia</taxon>
        <taxon>Yponomeutoidea</taxon>
        <taxon>Plutellidae</taxon>
        <taxon>Plutella</taxon>
    </lineage>
</organism>
<sequence length="240" mass="27383">MTEQRVSFLYKAAAVVPNTTEHQNHLLKSFYLIRCHELTKSHRLPTKQFSSNLRCSYCCNEWKVGFYETKISAVKLSKKQRQRIKRSKETIQNKTVLQKKKELLHSNQIERFCLICKHKSVIPTLKPEKSVNKIAKQTPKASPTEAKNNPAAISKSVSQVKPGIKKKLAVNVYSNTQEVFSLKNKNNTITSTIKEAPKVIKNNKKKKDKFAGLCKEAVLASSKLKNKDKDKLNLFLKPST</sequence>
<dbReference type="EMBL" id="CAJHNJ030000021">
    <property type="protein sequence ID" value="CAG9118669.1"/>
    <property type="molecule type" value="Genomic_DNA"/>
</dbReference>
<keyword evidence="2" id="KW-1185">Reference proteome</keyword>
<evidence type="ECO:0000313" key="2">
    <source>
        <dbReference type="Proteomes" id="UP000653454"/>
    </source>
</evidence>
<proteinExistence type="predicted"/>
<comment type="caution">
    <text evidence="1">The sequence shown here is derived from an EMBL/GenBank/DDBJ whole genome shotgun (WGS) entry which is preliminary data.</text>
</comment>
<protein>
    <submittedName>
        <fullName evidence="1">(diamondback moth) hypothetical protein</fullName>
    </submittedName>
</protein>
<name>A0A8S4ERG1_PLUXY</name>
<dbReference type="AlphaFoldDB" id="A0A8S4ERG1"/>
<gene>
    <name evidence="1" type="ORF">PLXY2_LOCUS6589</name>
</gene>
<accession>A0A8S4ERG1</accession>